<gene>
    <name evidence="1" type="ORF">J8TS2_10480</name>
</gene>
<evidence type="ECO:0008006" key="3">
    <source>
        <dbReference type="Google" id="ProtNLM"/>
    </source>
</evidence>
<dbReference type="Pfam" id="PF01663">
    <property type="entry name" value="Phosphodiest"/>
    <property type="match status" value="1"/>
</dbReference>
<dbReference type="PANTHER" id="PTHR10151">
    <property type="entry name" value="ECTONUCLEOTIDE PYROPHOSPHATASE/PHOSPHODIESTERASE"/>
    <property type="match status" value="1"/>
</dbReference>
<keyword evidence="2" id="KW-1185">Reference proteome</keyword>
<organism evidence="1 2">
    <name type="scientific">Lederbergia ruris</name>
    <dbReference type="NCBI Taxonomy" id="217495"/>
    <lineage>
        <taxon>Bacteria</taxon>
        <taxon>Bacillati</taxon>
        <taxon>Bacillota</taxon>
        <taxon>Bacilli</taxon>
        <taxon>Bacillales</taxon>
        <taxon>Bacillaceae</taxon>
        <taxon>Lederbergia</taxon>
    </lineage>
</organism>
<dbReference type="Gene3D" id="3.40.720.10">
    <property type="entry name" value="Alkaline Phosphatase, subunit A"/>
    <property type="match status" value="1"/>
</dbReference>
<dbReference type="PANTHER" id="PTHR10151:SF120">
    <property type="entry name" value="BIS(5'-ADENOSYL)-TRIPHOSPHATASE"/>
    <property type="match status" value="1"/>
</dbReference>
<name>A0ABQ4KH10_9BACI</name>
<comment type="caution">
    <text evidence="1">The sequence shown here is derived from an EMBL/GenBank/DDBJ whole genome shotgun (WGS) entry which is preliminary data.</text>
</comment>
<dbReference type="EMBL" id="BORB01000006">
    <property type="protein sequence ID" value="GIN56729.1"/>
    <property type="molecule type" value="Genomic_DNA"/>
</dbReference>
<sequence>MLYILIIIVILLVIFFLIRGLKHENQSLTQKNITQTENPVILLIIDSLMDKPLQKAIKEGRAPALKYLIEHGHYYPNLISSYPTMSVTIDSSLLTGTYSDKHRVPGLVWYDEKEKRIVNYGSAKEEVFKVGIKNVVEDNFYHLNHSHLSRDVKTIHEKLAEKGLQSASINALVYRGNEKMTLKLSKLLAKFDVMPEKLNIDTPLLFSYGALAQFSPKNNQNNQVWKKVGFNDKFTAQELIYIIQNGKLPAFTIAYFPDLDQEVHKHGPTDHIDAIEKIDKQLQEVLNTYESWDKALQSAVWIAMGDSGQAKVGKDKSKSFIHLNKILDHYQIHKITEPVKQEDQIVLAYNERMAFIYNVDQKLTNEEIVQKLKKDDRMNLIAWKSETNVNVVANGQQGNLTFRPNGDFKDAYGQSWFLTGEHSILDLTVNNSHIEYGNYPDALARLHTALNSHSGNYIIVDAKPGFEFAGDGTPIHPGGAAHGSIHKQDSLIPMIVTGTETKPKHLRIVDLYPWFLQLMNKGD</sequence>
<proteinExistence type="predicted"/>
<protein>
    <recommendedName>
        <fullName evidence="3">Phosphodiesterase</fullName>
    </recommendedName>
</protein>
<dbReference type="SUPFAM" id="SSF53649">
    <property type="entry name" value="Alkaline phosphatase-like"/>
    <property type="match status" value="1"/>
</dbReference>
<dbReference type="InterPro" id="IPR017850">
    <property type="entry name" value="Alkaline_phosphatase_core_sf"/>
</dbReference>
<dbReference type="Proteomes" id="UP000679950">
    <property type="component" value="Unassembled WGS sequence"/>
</dbReference>
<accession>A0ABQ4KH10</accession>
<dbReference type="InterPro" id="IPR002591">
    <property type="entry name" value="Phosphodiest/P_Trfase"/>
</dbReference>
<reference evidence="1 2" key="1">
    <citation type="submission" date="2021-03" db="EMBL/GenBank/DDBJ databases">
        <title>Antimicrobial resistance genes in bacteria isolated from Japanese honey, and their potential for conferring macrolide and lincosamide resistance in the American foulbrood pathogen Paenibacillus larvae.</title>
        <authorList>
            <person name="Okamoto M."/>
            <person name="Kumagai M."/>
            <person name="Kanamori H."/>
            <person name="Takamatsu D."/>
        </authorList>
    </citation>
    <scope>NUCLEOTIDE SEQUENCE [LARGE SCALE GENOMIC DNA]</scope>
    <source>
        <strain evidence="1 2">J8TS2</strain>
    </source>
</reference>
<evidence type="ECO:0000313" key="1">
    <source>
        <dbReference type="EMBL" id="GIN56729.1"/>
    </source>
</evidence>
<evidence type="ECO:0000313" key="2">
    <source>
        <dbReference type="Proteomes" id="UP000679950"/>
    </source>
</evidence>